<evidence type="ECO:0000313" key="3">
    <source>
        <dbReference type="Proteomes" id="UP000016568"/>
    </source>
</evidence>
<evidence type="ECO:0000313" key="2">
    <source>
        <dbReference type="EMBL" id="GAD50564.1"/>
    </source>
</evidence>
<dbReference type="EMBL" id="BASZ01000010">
    <property type="protein sequence ID" value="GAD50564.1"/>
    <property type="molecule type" value="Genomic_DNA"/>
</dbReference>
<keyword evidence="1" id="KW-0472">Membrane</keyword>
<accession>U2ZYV0</accession>
<keyword evidence="3" id="KW-1185">Reference proteome</keyword>
<name>U2ZYV0_9SPHN</name>
<evidence type="ECO:0000256" key="1">
    <source>
        <dbReference type="SAM" id="Phobius"/>
    </source>
</evidence>
<keyword evidence="1" id="KW-0812">Transmembrane</keyword>
<dbReference type="eggNOG" id="ENOG50335HS">
    <property type="taxonomic scope" value="Bacteria"/>
</dbReference>
<dbReference type="AlphaFoldDB" id="U2ZYV0"/>
<reference evidence="2 3" key="1">
    <citation type="submission" date="2013-09" db="EMBL/GenBank/DDBJ databases">
        <title>Whole genome shotgun sequence of Novosphingobium tardaugens NBRC 16725.</title>
        <authorList>
            <person name="Isaki S."/>
            <person name="Hosoyama A."/>
            <person name="Tsuchikane K."/>
            <person name="Katsumata H."/>
            <person name="Ando Y."/>
            <person name="Yamazaki S."/>
            <person name="Fujita N."/>
        </authorList>
    </citation>
    <scope>NUCLEOTIDE SEQUENCE [LARGE SCALE GENOMIC DNA]</scope>
    <source>
        <strain evidence="2 3">NBRC 16725</strain>
    </source>
</reference>
<gene>
    <name evidence="2" type="ORF">NT2_10_00090</name>
</gene>
<sequence length="80" mass="8320">MTPANPKTLRAPVERGMVPAKIGSQTMTLATANAYAASLASTLMVAIIVFRAGDGTMSVMPATEYDGDDDTIVAELDPFA</sequence>
<organism evidence="2 3">
    <name type="scientific">Caenibius tardaugens NBRC 16725</name>
    <dbReference type="NCBI Taxonomy" id="1219035"/>
    <lineage>
        <taxon>Bacteria</taxon>
        <taxon>Pseudomonadati</taxon>
        <taxon>Pseudomonadota</taxon>
        <taxon>Alphaproteobacteria</taxon>
        <taxon>Sphingomonadales</taxon>
        <taxon>Erythrobacteraceae</taxon>
        <taxon>Caenibius</taxon>
    </lineage>
</organism>
<feature type="transmembrane region" description="Helical" evidence="1">
    <location>
        <begin position="32"/>
        <end position="50"/>
    </location>
</feature>
<comment type="caution">
    <text evidence="2">The sequence shown here is derived from an EMBL/GenBank/DDBJ whole genome shotgun (WGS) entry which is preliminary data.</text>
</comment>
<proteinExistence type="predicted"/>
<dbReference type="Proteomes" id="UP000016568">
    <property type="component" value="Unassembled WGS sequence"/>
</dbReference>
<keyword evidence="1" id="KW-1133">Transmembrane helix</keyword>
<protein>
    <submittedName>
        <fullName evidence="2">Uncharacterized protein</fullName>
    </submittedName>
</protein>